<feature type="domain" description="4Fe-4S ferredoxin-type" evidence="6">
    <location>
        <begin position="284"/>
        <end position="313"/>
    </location>
</feature>
<dbReference type="InterPro" id="IPR017900">
    <property type="entry name" value="4Fe4S_Fe_S_CS"/>
</dbReference>
<dbReference type="InterPro" id="IPR050157">
    <property type="entry name" value="PSI_iron-sulfur_center"/>
</dbReference>
<comment type="caution">
    <text evidence="7">The sequence shown here is derived from an EMBL/GenBank/DDBJ whole genome shotgun (WGS) entry which is preliminary data.</text>
</comment>
<dbReference type="PROSITE" id="PS51379">
    <property type="entry name" value="4FE4S_FER_2"/>
    <property type="match status" value="2"/>
</dbReference>
<evidence type="ECO:0000256" key="5">
    <source>
        <dbReference type="SAM" id="Phobius"/>
    </source>
</evidence>
<dbReference type="Gene3D" id="3.40.50.360">
    <property type="match status" value="1"/>
</dbReference>
<sequence length="393" mass="45471">MAASGRIYNRYNKNIVDIKPLPPSALVSDIFECVIVFFSSTNNTRYVAQHITSALKAQTHVIGAKIDVHTYDGFELFKQADLGAPGDFPPVVNLTQNQNWQQFFTSLRTAQLFGVGCYVYAMQIPPHILRFFHKSIISDQDLKSIKYFFTFATHGSLPNPATNQLTHHLQQRLKSIFCGSIDIRCPENVPPLLPRKTQQKDLWDRQQIIKLCTFENDLLKRIQSFSYKGEKRRTFSDISFIQRVIHSALGKVTIDIDKCQSCGNCERVCPYNAIYLRKNGLNVRILEIDESRCQRCARCYNYCAYEAIQFKSWDTQLRVRYRGPEFKTKYSLESGQEEFDIREQPLVDVGKLPSIPAIFSRISIGKSRYVYLLIILSIIIYIIYQYNLTENYD</sequence>
<evidence type="ECO:0000313" key="7">
    <source>
        <dbReference type="EMBL" id="KAA6372358.1"/>
    </source>
</evidence>
<keyword evidence="3" id="KW-0408">Iron</keyword>
<feature type="transmembrane region" description="Helical" evidence="5">
    <location>
        <begin position="369"/>
        <end position="386"/>
    </location>
</feature>
<dbReference type="Proteomes" id="UP000324800">
    <property type="component" value="Unassembled WGS sequence"/>
</dbReference>
<dbReference type="SUPFAM" id="SSF54862">
    <property type="entry name" value="4Fe-4S ferredoxins"/>
    <property type="match status" value="1"/>
</dbReference>
<keyword evidence="1" id="KW-0004">4Fe-4S</keyword>
<dbReference type="NCBIfam" id="NF038196">
    <property type="entry name" value="ferrodoxin_EFR1"/>
    <property type="match status" value="1"/>
</dbReference>
<dbReference type="PANTHER" id="PTHR24960:SF79">
    <property type="entry name" value="PHOTOSYSTEM I IRON-SULFUR CENTER"/>
    <property type="match status" value="1"/>
</dbReference>
<dbReference type="GO" id="GO:0046872">
    <property type="term" value="F:metal ion binding"/>
    <property type="evidence" value="ECO:0007669"/>
    <property type="project" value="UniProtKB-KW"/>
</dbReference>
<keyword evidence="5" id="KW-0472">Membrane</keyword>
<dbReference type="AlphaFoldDB" id="A0A5J4UPJ5"/>
<dbReference type="GO" id="GO:0051539">
    <property type="term" value="F:4 iron, 4 sulfur cluster binding"/>
    <property type="evidence" value="ECO:0007669"/>
    <property type="project" value="UniProtKB-KW"/>
</dbReference>
<proteinExistence type="predicted"/>
<evidence type="ECO:0000256" key="3">
    <source>
        <dbReference type="ARBA" id="ARBA00023004"/>
    </source>
</evidence>
<dbReference type="Gene3D" id="3.30.70.20">
    <property type="match status" value="1"/>
</dbReference>
<protein>
    <submittedName>
        <fullName evidence="7">Ferredoxin 4Fe-4S</fullName>
    </submittedName>
</protein>
<organism evidence="7 8">
    <name type="scientific">Streblomastix strix</name>
    <dbReference type="NCBI Taxonomy" id="222440"/>
    <lineage>
        <taxon>Eukaryota</taxon>
        <taxon>Metamonada</taxon>
        <taxon>Preaxostyla</taxon>
        <taxon>Oxymonadida</taxon>
        <taxon>Streblomastigidae</taxon>
        <taxon>Streblomastix</taxon>
    </lineage>
</organism>
<evidence type="ECO:0000313" key="8">
    <source>
        <dbReference type="Proteomes" id="UP000324800"/>
    </source>
</evidence>
<dbReference type="Pfam" id="PF12838">
    <property type="entry name" value="Fer4_7"/>
    <property type="match status" value="1"/>
</dbReference>
<evidence type="ECO:0000256" key="2">
    <source>
        <dbReference type="ARBA" id="ARBA00022723"/>
    </source>
</evidence>
<keyword evidence="2" id="KW-0479">Metal-binding</keyword>
<gene>
    <name evidence="7" type="ORF">EZS28_032115</name>
</gene>
<dbReference type="SUPFAM" id="SSF52218">
    <property type="entry name" value="Flavoproteins"/>
    <property type="match status" value="1"/>
</dbReference>
<name>A0A5J4UPJ5_9EUKA</name>
<dbReference type="PANTHER" id="PTHR24960">
    <property type="entry name" value="PHOTOSYSTEM I IRON-SULFUR CENTER-RELATED"/>
    <property type="match status" value="1"/>
</dbReference>
<keyword evidence="5" id="KW-1133">Transmembrane helix</keyword>
<feature type="domain" description="4Fe-4S ferredoxin-type" evidence="6">
    <location>
        <begin position="250"/>
        <end position="279"/>
    </location>
</feature>
<evidence type="ECO:0000259" key="6">
    <source>
        <dbReference type="PROSITE" id="PS51379"/>
    </source>
</evidence>
<keyword evidence="4" id="KW-0411">Iron-sulfur</keyword>
<keyword evidence="5" id="KW-0812">Transmembrane</keyword>
<dbReference type="PROSITE" id="PS00198">
    <property type="entry name" value="4FE4S_FER_1"/>
    <property type="match status" value="1"/>
</dbReference>
<evidence type="ECO:0000256" key="1">
    <source>
        <dbReference type="ARBA" id="ARBA00022485"/>
    </source>
</evidence>
<reference evidence="7 8" key="1">
    <citation type="submission" date="2019-03" db="EMBL/GenBank/DDBJ databases">
        <title>Single cell metagenomics reveals metabolic interactions within the superorganism composed of flagellate Streblomastix strix and complex community of Bacteroidetes bacteria on its surface.</title>
        <authorList>
            <person name="Treitli S.C."/>
            <person name="Kolisko M."/>
            <person name="Husnik F."/>
            <person name="Keeling P."/>
            <person name="Hampl V."/>
        </authorList>
    </citation>
    <scope>NUCLEOTIDE SEQUENCE [LARGE SCALE GENOMIC DNA]</scope>
    <source>
        <strain evidence="7">ST1C</strain>
    </source>
</reference>
<evidence type="ECO:0000256" key="4">
    <source>
        <dbReference type="ARBA" id="ARBA00023014"/>
    </source>
</evidence>
<dbReference type="InterPro" id="IPR029039">
    <property type="entry name" value="Flavoprotein-like_sf"/>
</dbReference>
<accession>A0A5J4UPJ5</accession>
<dbReference type="InterPro" id="IPR047964">
    <property type="entry name" value="EFR1-like"/>
</dbReference>
<dbReference type="EMBL" id="SNRW01013661">
    <property type="protein sequence ID" value="KAA6372358.1"/>
    <property type="molecule type" value="Genomic_DNA"/>
</dbReference>
<dbReference type="InterPro" id="IPR017896">
    <property type="entry name" value="4Fe4S_Fe-S-bd"/>
</dbReference>